<dbReference type="Pfam" id="PF01451">
    <property type="entry name" value="LMWPc"/>
    <property type="match status" value="1"/>
</dbReference>
<feature type="active site" description="Proton donor" evidence="6">
    <location>
        <position position="121"/>
    </location>
</feature>
<evidence type="ECO:0000259" key="7">
    <source>
        <dbReference type="SMART" id="SM00226"/>
    </source>
</evidence>
<dbReference type="Gene3D" id="3.40.50.2300">
    <property type="match status" value="1"/>
</dbReference>
<comment type="similarity">
    <text evidence="1">Belongs to the low molecular weight phosphotyrosine protein phosphatase family.</text>
</comment>
<proteinExistence type="inferred from homology"/>
<dbReference type="EC" id="3.1.3.48" evidence="2"/>
<dbReference type="SUPFAM" id="SSF52788">
    <property type="entry name" value="Phosphotyrosine protein phosphatases I"/>
    <property type="match status" value="1"/>
</dbReference>
<gene>
    <name evidence="8" type="ORF">G3T16_04395</name>
</gene>
<dbReference type="InterPro" id="IPR036196">
    <property type="entry name" value="Ptyr_pPase_sf"/>
</dbReference>
<evidence type="ECO:0000313" key="8">
    <source>
        <dbReference type="EMBL" id="QIB64741.1"/>
    </source>
</evidence>
<evidence type="ECO:0000256" key="1">
    <source>
        <dbReference type="ARBA" id="ARBA00011063"/>
    </source>
</evidence>
<protein>
    <recommendedName>
        <fullName evidence="2">protein-tyrosine-phosphatase</fullName>
        <ecNumber evidence="2">3.1.3.48</ecNumber>
    </recommendedName>
</protein>
<dbReference type="AlphaFoldDB" id="A0A6C0TY67"/>
<dbReference type="InterPro" id="IPR023485">
    <property type="entry name" value="Ptyr_pPase"/>
</dbReference>
<evidence type="ECO:0000256" key="6">
    <source>
        <dbReference type="PIRSR" id="PIRSR617867-1"/>
    </source>
</evidence>
<dbReference type="KEGG" id="kim:G3T16_04395"/>
<keyword evidence="4" id="KW-0904">Protein phosphatase</keyword>
<organism evidence="8 9">
    <name type="scientific">Kineobactrum salinum</name>
    <dbReference type="NCBI Taxonomy" id="2708301"/>
    <lineage>
        <taxon>Bacteria</taxon>
        <taxon>Pseudomonadati</taxon>
        <taxon>Pseudomonadota</taxon>
        <taxon>Gammaproteobacteria</taxon>
        <taxon>Cellvibrionales</taxon>
        <taxon>Halieaceae</taxon>
        <taxon>Kineobactrum</taxon>
    </lineage>
</organism>
<dbReference type="InterPro" id="IPR050438">
    <property type="entry name" value="LMW_PTPase"/>
</dbReference>
<dbReference type="Proteomes" id="UP000477680">
    <property type="component" value="Chromosome"/>
</dbReference>
<accession>A0A6C0TY67</accession>
<dbReference type="PANTHER" id="PTHR11717">
    <property type="entry name" value="LOW MOLECULAR WEIGHT PROTEIN TYROSINE PHOSPHATASE"/>
    <property type="match status" value="1"/>
</dbReference>
<evidence type="ECO:0000256" key="3">
    <source>
        <dbReference type="ARBA" id="ARBA00022801"/>
    </source>
</evidence>
<dbReference type="EMBL" id="CP048711">
    <property type="protein sequence ID" value="QIB64741.1"/>
    <property type="molecule type" value="Genomic_DNA"/>
</dbReference>
<feature type="domain" description="Phosphotyrosine protein phosphatase I" evidence="7">
    <location>
        <begin position="1"/>
        <end position="147"/>
    </location>
</feature>
<dbReference type="GO" id="GO:0004725">
    <property type="term" value="F:protein tyrosine phosphatase activity"/>
    <property type="evidence" value="ECO:0007669"/>
    <property type="project" value="UniProtKB-EC"/>
</dbReference>
<dbReference type="RefSeq" id="WP_163493991.1">
    <property type="nucleotide sequence ID" value="NZ_CP048711.1"/>
</dbReference>
<sequence length="157" mass="17239">MCTANVCRSPLAEGLLRARFQAMGLSRRIQVRSAGTRVAQRGRRPDQRAVKLAAEMGVNIRGIRARQADTAMILRSDVVLVMEEAHRRELEDLFPDGEAPVGIQLLASYLPDAEVASDIPDPYFGDWQGFTEVFLRIDAALEGFANTQARALIGLAS</sequence>
<reference evidence="8 9" key="1">
    <citation type="submission" date="2020-02" db="EMBL/GenBank/DDBJ databases">
        <title>Genome sequencing for Kineobactrum sp. M2.</title>
        <authorList>
            <person name="Park S.-J."/>
        </authorList>
    </citation>
    <scope>NUCLEOTIDE SEQUENCE [LARGE SCALE GENOMIC DNA]</scope>
    <source>
        <strain evidence="8 9">M2</strain>
    </source>
</reference>
<evidence type="ECO:0000256" key="4">
    <source>
        <dbReference type="ARBA" id="ARBA00022912"/>
    </source>
</evidence>
<keyword evidence="9" id="KW-1185">Reference proteome</keyword>
<feature type="active site" description="Nucleophile" evidence="6">
    <location>
        <position position="2"/>
    </location>
</feature>
<dbReference type="PRINTS" id="PR00719">
    <property type="entry name" value="LMWPTPASE"/>
</dbReference>
<keyword evidence="3" id="KW-0378">Hydrolase</keyword>
<comment type="catalytic activity">
    <reaction evidence="5">
        <text>O-phospho-L-tyrosyl-[protein] + H2O = L-tyrosyl-[protein] + phosphate</text>
        <dbReference type="Rhea" id="RHEA:10684"/>
        <dbReference type="Rhea" id="RHEA-COMP:10136"/>
        <dbReference type="Rhea" id="RHEA-COMP:20101"/>
        <dbReference type="ChEBI" id="CHEBI:15377"/>
        <dbReference type="ChEBI" id="CHEBI:43474"/>
        <dbReference type="ChEBI" id="CHEBI:46858"/>
        <dbReference type="ChEBI" id="CHEBI:61978"/>
        <dbReference type="EC" id="3.1.3.48"/>
    </reaction>
</comment>
<dbReference type="SMART" id="SM00226">
    <property type="entry name" value="LMWPc"/>
    <property type="match status" value="1"/>
</dbReference>
<dbReference type="InterPro" id="IPR017867">
    <property type="entry name" value="Tyr_phospatase_low_mol_wt"/>
</dbReference>
<dbReference type="PANTHER" id="PTHR11717:SF31">
    <property type="entry name" value="LOW MOLECULAR WEIGHT PROTEIN-TYROSINE-PHOSPHATASE ETP-RELATED"/>
    <property type="match status" value="1"/>
</dbReference>
<evidence type="ECO:0000256" key="2">
    <source>
        <dbReference type="ARBA" id="ARBA00013064"/>
    </source>
</evidence>
<dbReference type="CDD" id="cd16343">
    <property type="entry name" value="LMWPTP"/>
    <property type="match status" value="1"/>
</dbReference>
<feature type="active site" evidence="6">
    <location>
        <position position="8"/>
    </location>
</feature>
<evidence type="ECO:0000313" key="9">
    <source>
        <dbReference type="Proteomes" id="UP000477680"/>
    </source>
</evidence>
<evidence type="ECO:0000256" key="5">
    <source>
        <dbReference type="ARBA" id="ARBA00051722"/>
    </source>
</evidence>
<name>A0A6C0TY67_9GAMM</name>